<dbReference type="KEGG" id="vgu:HYG85_18340"/>
<feature type="domain" description="Fibronectin type-III" evidence="2">
    <location>
        <begin position="180"/>
        <end position="267"/>
    </location>
</feature>
<dbReference type="AlphaFoldDB" id="A0A8J8MD82"/>
<dbReference type="RefSeq" id="WP_212690896.1">
    <property type="nucleotide sequence ID" value="NZ_CP058561.1"/>
</dbReference>
<dbReference type="Proteomes" id="UP000677305">
    <property type="component" value="Chromosome"/>
</dbReference>
<dbReference type="SMART" id="SM00060">
    <property type="entry name" value="FN3"/>
    <property type="match status" value="1"/>
</dbReference>
<name>A0A8J8MD82_9FIRM</name>
<evidence type="ECO:0000256" key="1">
    <source>
        <dbReference type="SAM" id="SignalP"/>
    </source>
</evidence>
<dbReference type="InterPro" id="IPR003961">
    <property type="entry name" value="FN3_dom"/>
</dbReference>
<sequence length="344" mass="38564">MKNIKKLVLFITMLIVISGVNVYAATVGNQLTKPEAGWKRIEQSDNYIVFKGDNWTLNYPAPTKSGGTTTFIKEGVSSEDILEASVSFAFKGSKLRIISDSYYQRSKEIGVKIDGQLVTTYQEYISGDSLLEQALVCEITGLEFDYHSVEIYSIDGVRYGLDSIDIDENGILLDPTLLESPSNLIASPSNEHVKLTWNATDKAESYTILKSTTSSSIDTVIASNVTDTTYIDNDVEPGVTYYYVVRAVKDGVESTDSNVASAMIEKNNNRALLLIKLLDENDKEYDLPISDVDTFMNWYFERGEGQGPAYYVFNKSFNVGPYLSRKDYITYNKIICIEVNEYEE</sequence>
<protein>
    <recommendedName>
        <fullName evidence="2">Fibronectin type-III domain-containing protein</fullName>
    </recommendedName>
</protein>
<dbReference type="CDD" id="cd00063">
    <property type="entry name" value="FN3"/>
    <property type="match status" value="1"/>
</dbReference>
<proteinExistence type="predicted"/>
<evidence type="ECO:0000313" key="3">
    <source>
        <dbReference type="EMBL" id="QUH30771.1"/>
    </source>
</evidence>
<accession>A0A8J8MD82</accession>
<organism evidence="3 4">
    <name type="scientific">Vallitalea guaymasensis</name>
    <dbReference type="NCBI Taxonomy" id="1185412"/>
    <lineage>
        <taxon>Bacteria</taxon>
        <taxon>Bacillati</taxon>
        <taxon>Bacillota</taxon>
        <taxon>Clostridia</taxon>
        <taxon>Lachnospirales</taxon>
        <taxon>Vallitaleaceae</taxon>
        <taxon>Vallitalea</taxon>
    </lineage>
</organism>
<reference evidence="3 4" key="1">
    <citation type="submission" date="2020-07" db="EMBL/GenBank/DDBJ databases">
        <title>Vallitalea guaymasensis genome.</title>
        <authorList>
            <person name="Postec A."/>
        </authorList>
    </citation>
    <scope>NUCLEOTIDE SEQUENCE [LARGE SCALE GENOMIC DNA]</scope>
    <source>
        <strain evidence="3 4">Ra1766G1</strain>
    </source>
</reference>
<keyword evidence="1" id="KW-0732">Signal</keyword>
<feature type="chain" id="PRO_5035148614" description="Fibronectin type-III domain-containing protein" evidence="1">
    <location>
        <begin position="25"/>
        <end position="344"/>
    </location>
</feature>
<dbReference type="InterPro" id="IPR013783">
    <property type="entry name" value="Ig-like_fold"/>
</dbReference>
<dbReference type="InterPro" id="IPR036116">
    <property type="entry name" value="FN3_sf"/>
</dbReference>
<evidence type="ECO:0000259" key="2">
    <source>
        <dbReference type="PROSITE" id="PS50853"/>
    </source>
</evidence>
<feature type="signal peptide" evidence="1">
    <location>
        <begin position="1"/>
        <end position="24"/>
    </location>
</feature>
<dbReference type="SUPFAM" id="SSF49265">
    <property type="entry name" value="Fibronectin type III"/>
    <property type="match status" value="1"/>
</dbReference>
<evidence type="ECO:0000313" key="4">
    <source>
        <dbReference type="Proteomes" id="UP000677305"/>
    </source>
</evidence>
<dbReference type="EMBL" id="CP058561">
    <property type="protein sequence ID" value="QUH30771.1"/>
    <property type="molecule type" value="Genomic_DNA"/>
</dbReference>
<dbReference type="Gene3D" id="2.60.40.10">
    <property type="entry name" value="Immunoglobulins"/>
    <property type="match status" value="1"/>
</dbReference>
<dbReference type="PROSITE" id="PS50853">
    <property type="entry name" value="FN3"/>
    <property type="match status" value="1"/>
</dbReference>
<gene>
    <name evidence="3" type="ORF">HYG85_18340</name>
</gene>
<dbReference type="Gene3D" id="2.60.120.260">
    <property type="entry name" value="Galactose-binding domain-like"/>
    <property type="match status" value="1"/>
</dbReference>
<keyword evidence="4" id="KW-1185">Reference proteome</keyword>